<keyword evidence="18" id="KW-0346">Stress response</keyword>
<reference evidence="26 27" key="1">
    <citation type="submission" date="2021-01" db="EMBL/GenBank/DDBJ databases">
        <title>Whole genome shotgun sequence of Catellatospora bangladeshensis NBRC 107357.</title>
        <authorList>
            <person name="Komaki H."/>
            <person name="Tamura T."/>
        </authorList>
    </citation>
    <scope>NUCLEOTIDE SEQUENCE [LARGE SCALE GENOMIC DNA]</scope>
    <source>
        <strain evidence="26 27">NBRC 107357</strain>
    </source>
</reference>
<dbReference type="Gene3D" id="6.10.340.10">
    <property type="match status" value="1"/>
</dbReference>
<dbReference type="CDD" id="cd00082">
    <property type="entry name" value="HisKA"/>
    <property type="match status" value="1"/>
</dbReference>
<dbReference type="Pfam" id="PF00672">
    <property type="entry name" value="HAMP"/>
    <property type="match status" value="1"/>
</dbReference>
<evidence type="ECO:0000256" key="22">
    <source>
        <dbReference type="ARBA" id="ARBA00041776"/>
    </source>
</evidence>
<dbReference type="PROSITE" id="PS50109">
    <property type="entry name" value="HIS_KIN"/>
    <property type="match status" value="1"/>
</dbReference>
<evidence type="ECO:0000256" key="7">
    <source>
        <dbReference type="ARBA" id="ARBA00022553"/>
    </source>
</evidence>
<keyword evidence="23" id="KW-0472">Membrane</keyword>
<evidence type="ECO:0000259" key="24">
    <source>
        <dbReference type="PROSITE" id="PS50109"/>
    </source>
</evidence>
<evidence type="ECO:0000256" key="8">
    <source>
        <dbReference type="ARBA" id="ARBA00022679"/>
    </source>
</evidence>
<evidence type="ECO:0000256" key="12">
    <source>
        <dbReference type="ARBA" id="ARBA00022801"/>
    </source>
</evidence>
<keyword evidence="7" id="KW-0597">Phosphoprotein</keyword>
<dbReference type="InterPro" id="IPR003594">
    <property type="entry name" value="HATPase_dom"/>
</dbReference>
<keyword evidence="12" id="KW-0378">Hydrolase</keyword>
<dbReference type="SUPFAM" id="SSF158472">
    <property type="entry name" value="HAMP domain-like"/>
    <property type="match status" value="1"/>
</dbReference>
<dbReference type="SMART" id="SM00387">
    <property type="entry name" value="HATPase_c"/>
    <property type="match status" value="1"/>
</dbReference>
<evidence type="ECO:0000256" key="5">
    <source>
        <dbReference type="ARBA" id="ARBA00012438"/>
    </source>
</evidence>
<evidence type="ECO:0000256" key="4">
    <source>
        <dbReference type="ARBA" id="ARBA00004651"/>
    </source>
</evidence>
<proteinExistence type="predicted"/>
<dbReference type="FunFam" id="1.10.287.130:FF:000001">
    <property type="entry name" value="Two-component sensor histidine kinase"/>
    <property type="match status" value="1"/>
</dbReference>
<dbReference type="AlphaFoldDB" id="A0A8J3JNW9"/>
<evidence type="ECO:0000256" key="21">
    <source>
        <dbReference type="ARBA" id="ARBA00040454"/>
    </source>
</evidence>
<dbReference type="GO" id="GO:0004721">
    <property type="term" value="F:phosphoprotein phosphatase activity"/>
    <property type="evidence" value="ECO:0007669"/>
    <property type="project" value="UniProtKB-KW"/>
</dbReference>
<organism evidence="26 27">
    <name type="scientific">Catellatospora bangladeshensis</name>
    <dbReference type="NCBI Taxonomy" id="310355"/>
    <lineage>
        <taxon>Bacteria</taxon>
        <taxon>Bacillati</taxon>
        <taxon>Actinomycetota</taxon>
        <taxon>Actinomycetes</taxon>
        <taxon>Micromonosporales</taxon>
        <taxon>Micromonosporaceae</taxon>
        <taxon>Catellatospora</taxon>
    </lineage>
</organism>
<dbReference type="SUPFAM" id="SSF47384">
    <property type="entry name" value="Homodimeric domain of signal transducing histidine kinase"/>
    <property type="match status" value="1"/>
</dbReference>
<evidence type="ECO:0000256" key="13">
    <source>
        <dbReference type="ARBA" id="ARBA00022840"/>
    </source>
</evidence>
<dbReference type="PANTHER" id="PTHR44936:SF9">
    <property type="entry name" value="SENSOR PROTEIN CREC"/>
    <property type="match status" value="1"/>
</dbReference>
<dbReference type="PRINTS" id="PR00344">
    <property type="entry name" value="BCTRLSENSOR"/>
</dbReference>
<dbReference type="Pfam" id="PF02518">
    <property type="entry name" value="HATPase_c"/>
    <property type="match status" value="1"/>
</dbReference>
<evidence type="ECO:0000256" key="1">
    <source>
        <dbReference type="ARBA" id="ARBA00000085"/>
    </source>
</evidence>
<gene>
    <name evidence="26" type="ORF">Cba03nite_26380</name>
</gene>
<keyword evidence="13" id="KW-0067">ATP-binding</keyword>
<keyword evidence="9 23" id="KW-0812">Transmembrane</keyword>
<evidence type="ECO:0000313" key="26">
    <source>
        <dbReference type="EMBL" id="GIF81289.1"/>
    </source>
</evidence>
<keyword evidence="6" id="KW-1003">Cell membrane</keyword>
<keyword evidence="15" id="KW-0904">Protein phosphatase</keyword>
<dbReference type="InterPro" id="IPR003660">
    <property type="entry name" value="HAMP_dom"/>
</dbReference>
<dbReference type="Gene3D" id="3.30.565.10">
    <property type="entry name" value="Histidine kinase-like ATPase, C-terminal domain"/>
    <property type="match status" value="1"/>
</dbReference>
<comment type="caution">
    <text evidence="26">The sequence shown here is derived from an EMBL/GenBank/DDBJ whole genome shotgun (WGS) entry which is preliminary data.</text>
</comment>
<evidence type="ECO:0000256" key="3">
    <source>
        <dbReference type="ARBA" id="ARBA00001946"/>
    </source>
</evidence>
<dbReference type="PROSITE" id="PS50885">
    <property type="entry name" value="HAMP"/>
    <property type="match status" value="1"/>
</dbReference>
<feature type="transmembrane region" description="Helical" evidence="23">
    <location>
        <begin position="173"/>
        <end position="192"/>
    </location>
</feature>
<dbReference type="GO" id="GO:0000155">
    <property type="term" value="F:phosphorelay sensor kinase activity"/>
    <property type="evidence" value="ECO:0007669"/>
    <property type="project" value="InterPro"/>
</dbReference>
<dbReference type="InterPro" id="IPR036097">
    <property type="entry name" value="HisK_dim/P_sf"/>
</dbReference>
<keyword evidence="10" id="KW-0547">Nucleotide-binding</keyword>
<comment type="catalytic activity">
    <reaction evidence="1">
        <text>ATP + protein L-histidine = ADP + protein N-phospho-L-histidine.</text>
        <dbReference type="EC" id="2.7.13.3"/>
    </reaction>
</comment>
<protein>
    <recommendedName>
        <fullName evidence="21">Signal transduction histidine-protein kinase/phosphatase MprB</fullName>
        <ecNumber evidence="5">2.7.13.3</ecNumber>
    </recommendedName>
    <alternativeName>
        <fullName evidence="22">Mycobacterial persistence regulator B</fullName>
    </alternativeName>
</protein>
<dbReference type="Proteomes" id="UP000601223">
    <property type="component" value="Unassembled WGS sequence"/>
</dbReference>
<feature type="domain" description="Histidine kinase" evidence="24">
    <location>
        <begin position="253"/>
        <end position="470"/>
    </location>
</feature>
<evidence type="ECO:0000256" key="6">
    <source>
        <dbReference type="ARBA" id="ARBA00022475"/>
    </source>
</evidence>
<evidence type="ECO:0000256" key="16">
    <source>
        <dbReference type="ARBA" id="ARBA00022989"/>
    </source>
</evidence>
<dbReference type="EMBL" id="BONF01000012">
    <property type="protein sequence ID" value="GIF81289.1"/>
    <property type="molecule type" value="Genomic_DNA"/>
</dbReference>
<keyword evidence="14" id="KW-0460">Magnesium</keyword>
<dbReference type="SUPFAM" id="SSF55874">
    <property type="entry name" value="ATPase domain of HSP90 chaperone/DNA topoisomerase II/histidine kinase"/>
    <property type="match status" value="1"/>
</dbReference>
<keyword evidence="16 23" id="KW-1133">Transmembrane helix</keyword>
<dbReference type="Gene3D" id="1.10.287.130">
    <property type="match status" value="1"/>
</dbReference>
<comment type="cofactor">
    <cofactor evidence="2">
        <name>Mn(2+)</name>
        <dbReference type="ChEBI" id="CHEBI:29035"/>
    </cofactor>
</comment>
<keyword evidence="17" id="KW-0902">Two-component regulatory system</keyword>
<feature type="domain" description="HAMP" evidence="25">
    <location>
        <begin position="193"/>
        <end position="245"/>
    </location>
</feature>
<dbReference type="PANTHER" id="PTHR44936">
    <property type="entry name" value="SENSOR PROTEIN CREC"/>
    <property type="match status" value="1"/>
</dbReference>
<dbReference type="Pfam" id="PF00512">
    <property type="entry name" value="HisKA"/>
    <property type="match status" value="1"/>
</dbReference>
<keyword evidence="27" id="KW-1185">Reference proteome</keyword>
<dbReference type="InterPro" id="IPR004358">
    <property type="entry name" value="Sig_transdc_His_kin-like_C"/>
</dbReference>
<evidence type="ECO:0000256" key="19">
    <source>
        <dbReference type="ARBA" id="ARBA00023026"/>
    </source>
</evidence>
<evidence type="ECO:0000256" key="15">
    <source>
        <dbReference type="ARBA" id="ARBA00022912"/>
    </source>
</evidence>
<evidence type="ECO:0000256" key="17">
    <source>
        <dbReference type="ARBA" id="ARBA00023012"/>
    </source>
</evidence>
<dbReference type="GO" id="GO:0005524">
    <property type="term" value="F:ATP binding"/>
    <property type="evidence" value="ECO:0007669"/>
    <property type="project" value="UniProtKB-KW"/>
</dbReference>
<evidence type="ECO:0000313" key="27">
    <source>
        <dbReference type="Proteomes" id="UP000601223"/>
    </source>
</evidence>
<comment type="cofactor">
    <cofactor evidence="3">
        <name>Mg(2+)</name>
        <dbReference type="ChEBI" id="CHEBI:18420"/>
    </cofactor>
</comment>
<dbReference type="RefSeq" id="WP_203745596.1">
    <property type="nucleotide sequence ID" value="NZ_BONF01000012.1"/>
</dbReference>
<evidence type="ECO:0000259" key="25">
    <source>
        <dbReference type="PROSITE" id="PS50885"/>
    </source>
</evidence>
<feature type="transmembrane region" description="Helical" evidence="23">
    <location>
        <begin position="32"/>
        <end position="56"/>
    </location>
</feature>
<dbReference type="InterPro" id="IPR036890">
    <property type="entry name" value="HATPase_C_sf"/>
</dbReference>
<accession>A0A8J3JNW9</accession>
<sequence>MPDRRADLTVPIRVLAAPPRPTRSTTTLTTRAVLAGVIVALISVLVTALVAVPLAARAAEQAAREGLAAQTEVVAQVLRTRRAAAADARLMDQLRKIDDGADAYLITAGQPDRPGLPDRLVARIAGGEAVSERLAMVGGRLSMVEGRVLGNGDGVVLARPAATGITRQVLRNLWLPLLAGLGAGVLAGVLLGRRLARPIRNAATAAARLSSGDRTVRLAAEPPEEVERLAQSINELAEALAVSEGRQREFLLSISHELRTPLTTIRGYAEALSDGVVGADAAQDVGQTVLAEAERLDRLVADLLSLARLDAADFAIQPADVELVSLVRAAERAFAPRAERAGVGLRAEVPAHEVWTHTDPVRLRQIVDGLVENALRVLPAGCPLVLAVHPLPDRTGVEVRDGGPGLTDDDLAVAFQRGALHQRYQGIRQTGSGLGLALAARLARRLGGTIEAGHAPEGGARFTVYLPRTSA</sequence>
<keyword evidence="11 26" id="KW-0418">Kinase</keyword>
<dbReference type="CDD" id="cd06225">
    <property type="entry name" value="HAMP"/>
    <property type="match status" value="1"/>
</dbReference>
<evidence type="ECO:0000256" key="18">
    <source>
        <dbReference type="ARBA" id="ARBA00023016"/>
    </source>
</evidence>
<dbReference type="EC" id="2.7.13.3" evidence="5"/>
<evidence type="ECO:0000256" key="2">
    <source>
        <dbReference type="ARBA" id="ARBA00001936"/>
    </source>
</evidence>
<keyword evidence="20" id="KW-0464">Manganese</keyword>
<comment type="subcellular location">
    <subcellularLocation>
        <location evidence="4">Cell membrane</location>
        <topology evidence="4">Multi-pass membrane protein</topology>
    </subcellularLocation>
</comment>
<dbReference type="SMART" id="SM00304">
    <property type="entry name" value="HAMP"/>
    <property type="match status" value="1"/>
</dbReference>
<dbReference type="InterPro" id="IPR050980">
    <property type="entry name" value="2C_sensor_his_kinase"/>
</dbReference>
<evidence type="ECO:0000256" key="20">
    <source>
        <dbReference type="ARBA" id="ARBA00023211"/>
    </source>
</evidence>
<dbReference type="InterPro" id="IPR005467">
    <property type="entry name" value="His_kinase_dom"/>
</dbReference>
<evidence type="ECO:0000256" key="10">
    <source>
        <dbReference type="ARBA" id="ARBA00022741"/>
    </source>
</evidence>
<dbReference type="GO" id="GO:0005886">
    <property type="term" value="C:plasma membrane"/>
    <property type="evidence" value="ECO:0007669"/>
    <property type="project" value="UniProtKB-SubCell"/>
</dbReference>
<name>A0A8J3JNW9_9ACTN</name>
<keyword evidence="19" id="KW-0843">Virulence</keyword>
<evidence type="ECO:0000256" key="9">
    <source>
        <dbReference type="ARBA" id="ARBA00022692"/>
    </source>
</evidence>
<evidence type="ECO:0000256" key="14">
    <source>
        <dbReference type="ARBA" id="ARBA00022842"/>
    </source>
</evidence>
<evidence type="ECO:0000256" key="23">
    <source>
        <dbReference type="SAM" id="Phobius"/>
    </source>
</evidence>
<dbReference type="SMART" id="SM00388">
    <property type="entry name" value="HisKA"/>
    <property type="match status" value="1"/>
</dbReference>
<dbReference type="InterPro" id="IPR003661">
    <property type="entry name" value="HisK_dim/P_dom"/>
</dbReference>
<evidence type="ECO:0000256" key="11">
    <source>
        <dbReference type="ARBA" id="ARBA00022777"/>
    </source>
</evidence>
<keyword evidence="8" id="KW-0808">Transferase</keyword>